<dbReference type="Gene3D" id="3.40.50.150">
    <property type="entry name" value="Vaccinia Virus protein VP39"/>
    <property type="match status" value="1"/>
</dbReference>
<dbReference type="RefSeq" id="WP_015584041.1">
    <property type="nucleotide sequence ID" value="NZ_ABSBPM020000001.1"/>
</dbReference>
<evidence type="ECO:0000313" key="1">
    <source>
        <dbReference type="EMBL" id="PIK82787.1"/>
    </source>
</evidence>
<name>A0A6P1XLD2_RAOOR</name>
<protein>
    <submittedName>
        <fullName evidence="1">SAM-dependent methyltransferase</fullName>
    </submittedName>
</protein>
<dbReference type="InterPro" id="IPR041698">
    <property type="entry name" value="Methyltransf_25"/>
</dbReference>
<dbReference type="GO" id="GO:0032259">
    <property type="term" value="P:methylation"/>
    <property type="evidence" value="ECO:0007669"/>
    <property type="project" value="UniProtKB-KW"/>
</dbReference>
<evidence type="ECO:0000313" key="2">
    <source>
        <dbReference type="Proteomes" id="UP000229713"/>
    </source>
</evidence>
<proteinExistence type="predicted"/>
<dbReference type="CDD" id="cd02440">
    <property type="entry name" value="AdoMet_MTases"/>
    <property type="match status" value="1"/>
</dbReference>
<sequence length="267" mass="30342">MLIDDIDFAELYRQQLRFAGRTEKSPAHWDARAEKMSISCSDPADSYLVQLLAKIDLTGAETLFDMGCGPGTVSLALADKLHAVHGVDYSPKMLDVAARRASQMGITHAHWHCRAWESSWHDIPRCDIAVASRSTLVGDMQEAMTKLHQQARLRVYTTHLVSPTFMSPAIQRALGRAVIELPNYIYALNILYQMGIQARVDFIRGRNCQRDNSTYERFEENVKWTLGVLSDEERARLHHWYQQQAPQAIAPATRDWALISWDCGERA</sequence>
<accession>A0A6P1XLD2</accession>
<gene>
    <name evidence="1" type="ORF">CFY86_18585</name>
</gene>
<keyword evidence="1" id="KW-0489">Methyltransferase</keyword>
<reference evidence="1 2" key="1">
    <citation type="submission" date="2017-07" db="EMBL/GenBank/DDBJ databases">
        <title>Raoultella ornithinolytica strain HH3 draft genome.</title>
        <authorList>
            <person name="Duceppe M.-O."/>
            <person name="Huang H."/>
            <person name="Phipps-Todd B."/>
        </authorList>
    </citation>
    <scope>NUCLEOTIDE SEQUENCE [LARGE SCALE GENOMIC DNA]</scope>
    <source>
        <strain evidence="1 2">HH3</strain>
    </source>
</reference>
<dbReference type="AlphaFoldDB" id="A0A6P1XLD2"/>
<dbReference type="GO" id="GO:0008168">
    <property type="term" value="F:methyltransferase activity"/>
    <property type="evidence" value="ECO:0007669"/>
    <property type="project" value="UniProtKB-KW"/>
</dbReference>
<comment type="caution">
    <text evidence="1">The sequence shown here is derived from an EMBL/GenBank/DDBJ whole genome shotgun (WGS) entry which is preliminary data.</text>
</comment>
<dbReference type="InterPro" id="IPR029063">
    <property type="entry name" value="SAM-dependent_MTases_sf"/>
</dbReference>
<dbReference type="SUPFAM" id="SSF53335">
    <property type="entry name" value="S-adenosyl-L-methionine-dependent methyltransferases"/>
    <property type="match status" value="1"/>
</dbReference>
<keyword evidence="1" id="KW-0808">Transferase</keyword>
<dbReference type="Proteomes" id="UP000229713">
    <property type="component" value="Unassembled WGS sequence"/>
</dbReference>
<organism evidence="1 2">
    <name type="scientific">Raoultella ornithinolytica</name>
    <name type="common">Klebsiella ornithinolytica</name>
    <dbReference type="NCBI Taxonomy" id="54291"/>
    <lineage>
        <taxon>Bacteria</taxon>
        <taxon>Pseudomonadati</taxon>
        <taxon>Pseudomonadota</taxon>
        <taxon>Gammaproteobacteria</taxon>
        <taxon>Enterobacterales</taxon>
        <taxon>Enterobacteriaceae</taxon>
        <taxon>Klebsiella/Raoultella group</taxon>
        <taxon>Raoultella</taxon>
    </lineage>
</organism>
<dbReference type="EMBL" id="NKYI01000026">
    <property type="protein sequence ID" value="PIK82787.1"/>
    <property type="molecule type" value="Genomic_DNA"/>
</dbReference>
<dbReference type="Pfam" id="PF13649">
    <property type="entry name" value="Methyltransf_25"/>
    <property type="match status" value="1"/>
</dbReference>